<dbReference type="Proteomes" id="UP000252770">
    <property type="component" value="Unassembled WGS sequence"/>
</dbReference>
<dbReference type="InterPro" id="IPR007404">
    <property type="entry name" value="YdjM-like"/>
</dbReference>
<gene>
    <name evidence="2" type="ORF">DT076_03785</name>
</gene>
<keyword evidence="2" id="KW-0378">Hydrolase</keyword>
<organism evidence="2 3">
    <name type="scientific">Desertihabitans brevis</name>
    <dbReference type="NCBI Taxonomy" id="2268447"/>
    <lineage>
        <taxon>Bacteria</taxon>
        <taxon>Bacillati</taxon>
        <taxon>Actinomycetota</taxon>
        <taxon>Actinomycetes</taxon>
        <taxon>Propionibacteriales</taxon>
        <taxon>Propionibacteriaceae</taxon>
        <taxon>Desertihabitans</taxon>
    </lineage>
</organism>
<evidence type="ECO:0000313" key="3">
    <source>
        <dbReference type="Proteomes" id="UP000252770"/>
    </source>
</evidence>
<keyword evidence="1" id="KW-0812">Transmembrane</keyword>
<dbReference type="AlphaFoldDB" id="A0A367YXH8"/>
<sequence>MMGRTHALSGVAAYLAVATVPGSPLLAAPGSGLLFGAVMAGGAAMLPDLDHPQASISRSLGPLTGVAARTVAALSGGHRQGTHSLLGVLIASMVTFLLAQHPVAGAGWAAFLLAIAISAIGGEGRATRSAAVVGFVAGGIALVALAFLSPPAAMTAVVAVGVGTSAHIVGDMLTREGVPLLWPWRHRQRLAGLSTGGLVEQWIVAPVLAVAILWLSWLVMPELVRPITGAAGELSVLIGTLS</sequence>
<feature type="transmembrane region" description="Helical" evidence="1">
    <location>
        <begin position="129"/>
        <end position="147"/>
    </location>
</feature>
<dbReference type="PANTHER" id="PTHR35531">
    <property type="entry name" value="INNER MEMBRANE PROTEIN YBCI-RELATED"/>
    <property type="match status" value="1"/>
</dbReference>
<evidence type="ECO:0000313" key="2">
    <source>
        <dbReference type="EMBL" id="RCK70564.1"/>
    </source>
</evidence>
<dbReference type="Pfam" id="PF04307">
    <property type="entry name" value="YdjM"/>
    <property type="match status" value="2"/>
</dbReference>
<reference evidence="2 3" key="1">
    <citation type="submission" date="2018-07" db="EMBL/GenBank/DDBJ databases">
        <title>Desertimonas flava gen. nov. sp. nov.</title>
        <authorList>
            <person name="Liu S."/>
        </authorList>
    </citation>
    <scope>NUCLEOTIDE SEQUENCE [LARGE SCALE GENOMIC DNA]</scope>
    <source>
        <strain evidence="2 3">16Sb5-5</strain>
    </source>
</reference>
<dbReference type="GO" id="GO:0016787">
    <property type="term" value="F:hydrolase activity"/>
    <property type="evidence" value="ECO:0007669"/>
    <property type="project" value="UniProtKB-KW"/>
</dbReference>
<name>A0A367YXH8_9ACTN</name>
<accession>A0A367YXH8</accession>
<proteinExistence type="predicted"/>
<comment type="caution">
    <text evidence="2">The sequence shown here is derived from an EMBL/GenBank/DDBJ whole genome shotgun (WGS) entry which is preliminary data.</text>
</comment>
<protein>
    <submittedName>
        <fullName evidence="2">Metal-dependent hydrolase</fullName>
    </submittedName>
</protein>
<dbReference type="EMBL" id="QOUI01000002">
    <property type="protein sequence ID" value="RCK70564.1"/>
    <property type="molecule type" value="Genomic_DNA"/>
</dbReference>
<feature type="transmembrane region" description="Helical" evidence="1">
    <location>
        <begin position="105"/>
        <end position="122"/>
    </location>
</feature>
<dbReference type="PANTHER" id="PTHR35531:SF1">
    <property type="entry name" value="INNER MEMBRANE PROTEIN YBCI-RELATED"/>
    <property type="match status" value="1"/>
</dbReference>
<keyword evidence="1" id="KW-1133">Transmembrane helix</keyword>
<keyword evidence="3" id="KW-1185">Reference proteome</keyword>
<evidence type="ECO:0000256" key="1">
    <source>
        <dbReference type="SAM" id="Phobius"/>
    </source>
</evidence>
<feature type="transmembrane region" description="Helical" evidence="1">
    <location>
        <begin position="190"/>
        <end position="217"/>
    </location>
</feature>
<keyword evidence="1" id="KW-0472">Membrane</keyword>